<dbReference type="InterPro" id="IPR005658">
    <property type="entry name" value="Prot_inh_ecotin"/>
</dbReference>
<comment type="similarity">
    <text evidence="1">Belongs to the protease inhibitor I11 (ecotin) family.</text>
</comment>
<dbReference type="OrthoDB" id="997196at2"/>
<dbReference type="GO" id="GO:0004867">
    <property type="term" value="F:serine-type endopeptidase inhibitor activity"/>
    <property type="evidence" value="ECO:0007669"/>
    <property type="project" value="InterPro"/>
</dbReference>
<dbReference type="PANTHER" id="PTHR35890:SF3">
    <property type="entry name" value="ECOTIN"/>
    <property type="match status" value="1"/>
</dbReference>
<protein>
    <recommendedName>
        <fullName evidence="4">Ecotin</fullName>
    </recommendedName>
</protein>
<dbReference type="PANTHER" id="PTHR35890">
    <property type="match status" value="1"/>
</dbReference>
<dbReference type="EMBL" id="CP036200">
    <property type="protein sequence ID" value="QBF81376.1"/>
    <property type="molecule type" value="Genomic_DNA"/>
</dbReference>
<evidence type="ECO:0000313" key="2">
    <source>
        <dbReference type="EMBL" id="QBF81376.1"/>
    </source>
</evidence>
<dbReference type="Gene3D" id="2.60.40.550">
    <property type="entry name" value="Ecotin"/>
    <property type="match status" value="1"/>
</dbReference>
<dbReference type="Proteomes" id="UP000291106">
    <property type="component" value="Chromosome"/>
</dbReference>
<dbReference type="KEGG" id="smai:EXU30_00685"/>
<accession>A0A411PCV3</accession>
<reference evidence="2 3" key="1">
    <citation type="submission" date="2019-02" db="EMBL/GenBank/DDBJ databases">
        <title>Shewanella sp. D4-2 isolated from Dokdo Island.</title>
        <authorList>
            <person name="Baek K."/>
        </authorList>
    </citation>
    <scope>NUCLEOTIDE SEQUENCE [LARGE SCALE GENOMIC DNA]</scope>
    <source>
        <strain evidence="2 3">D4-2</strain>
    </source>
</reference>
<sequence length="83" mass="9807">MGELATRNLEGWGYSYYELTDYSPGMSTMMMCNEPKTNKFIPINEPFTIKYDSRLPKVFYLPADVELKYRVWQTGDQYQDSNK</sequence>
<evidence type="ECO:0000313" key="3">
    <source>
        <dbReference type="Proteomes" id="UP000291106"/>
    </source>
</evidence>
<keyword evidence="3" id="KW-1185">Reference proteome</keyword>
<evidence type="ECO:0008006" key="4">
    <source>
        <dbReference type="Google" id="ProtNLM"/>
    </source>
</evidence>
<organism evidence="2 3">
    <name type="scientific">Shewanella maritima</name>
    <dbReference type="NCBI Taxonomy" id="2520507"/>
    <lineage>
        <taxon>Bacteria</taxon>
        <taxon>Pseudomonadati</taxon>
        <taxon>Pseudomonadota</taxon>
        <taxon>Gammaproteobacteria</taxon>
        <taxon>Alteromonadales</taxon>
        <taxon>Shewanellaceae</taxon>
        <taxon>Shewanella</taxon>
    </lineage>
</organism>
<evidence type="ECO:0000256" key="1">
    <source>
        <dbReference type="ARBA" id="ARBA00010558"/>
    </source>
</evidence>
<dbReference type="AlphaFoldDB" id="A0A411PCV3"/>
<proteinExistence type="inferred from homology"/>
<name>A0A411PCV3_9GAMM</name>
<dbReference type="InterPro" id="IPR036198">
    <property type="entry name" value="Ecotin_sf"/>
</dbReference>
<dbReference type="Pfam" id="PF03974">
    <property type="entry name" value="Ecotin"/>
    <property type="match status" value="1"/>
</dbReference>
<dbReference type="SUPFAM" id="SSF49772">
    <property type="entry name" value="Ecotin, trypsin inhibitor"/>
    <property type="match status" value="1"/>
</dbReference>
<gene>
    <name evidence="2" type="ORF">EXU30_00685</name>
</gene>